<dbReference type="PROSITE" id="PS51706">
    <property type="entry name" value="G_ENGB"/>
    <property type="match status" value="1"/>
</dbReference>
<evidence type="ECO:0000259" key="6">
    <source>
        <dbReference type="PROSITE" id="PS51706"/>
    </source>
</evidence>
<dbReference type="Proteomes" id="UP000751190">
    <property type="component" value="Unassembled WGS sequence"/>
</dbReference>
<evidence type="ECO:0000313" key="7">
    <source>
        <dbReference type="EMBL" id="KAG8457375.1"/>
    </source>
</evidence>
<dbReference type="AlphaFoldDB" id="A0A8J5X8C3"/>
<keyword evidence="1" id="KW-0479">Metal-binding</keyword>
<protein>
    <recommendedName>
        <fullName evidence="6">EngB-type G domain-containing protein</fullName>
    </recommendedName>
</protein>
<dbReference type="GO" id="GO:0046872">
    <property type="term" value="F:metal ion binding"/>
    <property type="evidence" value="ECO:0007669"/>
    <property type="project" value="UniProtKB-KW"/>
</dbReference>
<keyword evidence="8" id="KW-1185">Reference proteome</keyword>
<dbReference type="PANTHER" id="PTHR11649:SF13">
    <property type="entry name" value="ENGB-TYPE G DOMAIN-CONTAINING PROTEIN"/>
    <property type="match status" value="1"/>
</dbReference>
<dbReference type="GO" id="GO:0005525">
    <property type="term" value="F:GTP binding"/>
    <property type="evidence" value="ECO:0007669"/>
    <property type="project" value="UniProtKB-KW"/>
</dbReference>
<feature type="compositionally biased region" description="Acidic residues" evidence="5">
    <location>
        <begin position="311"/>
        <end position="324"/>
    </location>
</feature>
<dbReference type="OMA" id="IANCEGP"/>
<evidence type="ECO:0000256" key="1">
    <source>
        <dbReference type="ARBA" id="ARBA00022723"/>
    </source>
</evidence>
<dbReference type="Pfam" id="PF01926">
    <property type="entry name" value="MMR_HSR1"/>
    <property type="match status" value="1"/>
</dbReference>
<evidence type="ECO:0000256" key="3">
    <source>
        <dbReference type="ARBA" id="ARBA00022842"/>
    </source>
</evidence>
<evidence type="ECO:0000313" key="8">
    <source>
        <dbReference type="Proteomes" id="UP000751190"/>
    </source>
</evidence>
<evidence type="ECO:0000256" key="5">
    <source>
        <dbReference type="SAM" id="MobiDB-lite"/>
    </source>
</evidence>
<keyword evidence="4" id="KW-0342">GTP-binding</keyword>
<dbReference type="InterPro" id="IPR030393">
    <property type="entry name" value="G_ENGB_dom"/>
</dbReference>
<proteinExistence type="predicted"/>
<accession>A0A8J5X8C3</accession>
<keyword evidence="3" id="KW-0460">Magnesium</keyword>
<sequence length="346" mass="37825">MALARRQWWCWRLAADRPIRPFSTLRRNERTDSVDDTVLRERARHAERMEEVDPDTRVLGQISALKLGRPPGWCNQKAVVAKQRARQAVSVVRALGRSLDNAATLNVLGLPEVALAGYSNSGKSSLLNALTGLPAQRGPASVDSRAGWTESVFAFEAVVRGVSLALVDTPGYGVAVQSQWTRARWERALHAYVQNSEQLRCVLLLVDCTRGLCEHDWRLMRTARRRGVVCQIVLTKADLLTAPLLARSHAVVTADLHERHGGEIGARAPAVAMVSANFVQGVRQLWSLARHHALTCHPARAHADRRLAPGDADEREEHGDDDGGDAAAGGGAPADAPRGSIHDRNY</sequence>
<dbReference type="InterPro" id="IPR027417">
    <property type="entry name" value="P-loop_NTPase"/>
</dbReference>
<organism evidence="7 8">
    <name type="scientific">Diacronema lutheri</name>
    <name type="common">Unicellular marine alga</name>
    <name type="synonym">Monochrysis lutheri</name>
    <dbReference type="NCBI Taxonomy" id="2081491"/>
    <lineage>
        <taxon>Eukaryota</taxon>
        <taxon>Haptista</taxon>
        <taxon>Haptophyta</taxon>
        <taxon>Pavlovophyceae</taxon>
        <taxon>Pavlovales</taxon>
        <taxon>Pavlovaceae</taxon>
        <taxon>Diacronema</taxon>
    </lineage>
</organism>
<reference evidence="7" key="1">
    <citation type="submission" date="2021-05" db="EMBL/GenBank/DDBJ databases">
        <title>The genome of the haptophyte Pavlova lutheri (Diacronema luteri, Pavlovales) - a model for lipid biosynthesis in eukaryotic algae.</title>
        <authorList>
            <person name="Hulatt C.J."/>
            <person name="Posewitz M.C."/>
        </authorList>
    </citation>
    <scope>NUCLEOTIDE SEQUENCE</scope>
    <source>
        <strain evidence="7">NIVA-4/92</strain>
    </source>
</reference>
<evidence type="ECO:0000256" key="4">
    <source>
        <dbReference type="ARBA" id="ARBA00023134"/>
    </source>
</evidence>
<comment type="caution">
    <text evidence="7">The sequence shown here is derived from an EMBL/GenBank/DDBJ whole genome shotgun (WGS) entry which is preliminary data.</text>
</comment>
<dbReference type="OrthoDB" id="202535at2759"/>
<evidence type="ECO:0000256" key="2">
    <source>
        <dbReference type="ARBA" id="ARBA00022741"/>
    </source>
</evidence>
<dbReference type="Gene3D" id="3.40.50.300">
    <property type="entry name" value="P-loop containing nucleotide triphosphate hydrolases"/>
    <property type="match status" value="1"/>
</dbReference>
<dbReference type="EMBL" id="JAGTXO010000072">
    <property type="protein sequence ID" value="KAG8457375.1"/>
    <property type="molecule type" value="Genomic_DNA"/>
</dbReference>
<gene>
    <name evidence="7" type="ORF">KFE25_005056</name>
</gene>
<dbReference type="PANTHER" id="PTHR11649">
    <property type="entry name" value="MSS1/TRME-RELATED GTP-BINDING PROTEIN"/>
    <property type="match status" value="1"/>
</dbReference>
<name>A0A8J5X8C3_DIALT</name>
<feature type="domain" description="EngB-type G" evidence="6">
    <location>
        <begin position="109"/>
        <end position="295"/>
    </location>
</feature>
<feature type="region of interest" description="Disordered" evidence="5">
    <location>
        <begin position="304"/>
        <end position="346"/>
    </location>
</feature>
<dbReference type="InterPro" id="IPR006073">
    <property type="entry name" value="GTP-bd"/>
</dbReference>
<dbReference type="SUPFAM" id="SSF52540">
    <property type="entry name" value="P-loop containing nucleoside triphosphate hydrolases"/>
    <property type="match status" value="1"/>
</dbReference>
<keyword evidence="2" id="KW-0547">Nucleotide-binding</keyword>